<keyword evidence="3" id="KW-1185">Reference proteome</keyword>
<sequence>MASNPVFGRFDKDLSKGEYASIGQPQYGQYAQPQQPGMPGGQWSQAPAAGAAAYQQNLEDLYNSPAATSAQTRRMTMNDVIMKSLGLFAVLVAVAAGAWIAIDHNPSLSVPLWIGGAIVGLILVFVISFKKVVSPPLIVAYAVAEGLFLGAVSRSFENVPQWSGIVVQAVIATLCVFVGMYALFFSGVIKVTERSRKIFMMALLGYVLFAVVNAILVWTGVLSGFGVGGSGPWGILISVVAVGLAAYSLAVDFDSIQRGVNAGLPEKYSWLMAFGLMVTLVWLYVELLRLFARMRD</sequence>
<feature type="transmembrane region" description="Helical" evidence="1">
    <location>
        <begin position="80"/>
        <end position="102"/>
    </location>
</feature>
<dbReference type="PIRSF" id="PIRSF009160">
    <property type="entry name" value="UCP009160"/>
    <property type="match status" value="1"/>
</dbReference>
<protein>
    <submittedName>
        <fullName evidence="2">Uncharacterized membrane protein, YccA/Bax inhibitor family</fullName>
    </submittedName>
</protein>
<dbReference type="Proteomes" id="UP000250028">
    <property type="component" value="Unassembled WGS sequence"/>
</dbReference>
<organism evidence="2 3">
    <name type="scientific">Branchiibius hedensis</name>
    <dbReference type="NCBI Taxonomy" id="672460"/>
    <lineage>
        <taxon>Bacteria</taxon>
        <taxon>Bacillati</taxon>
        <taxon>Actinomycetota</taxon>
        <taxon>Actinomycetes</taxon>
        <taxon>Micrococcales</taxon>
        <taxon>Dermacoccaceae</taxon>
        <taxon>Branchiibius</taxon>
    </lineage>
</organism>
<keyword evidence="1" id="KW-1133">Transmembrane helix</keyword>
<dbReference type="EMBL" id="UESZ01000001">
    <property type="protein sequence ID" value="SSA35109.1"/>
    <property type="molecule type" value="Genomic_DNA"/>
</dbReference>
<dbReference type="PANTHER" id="PTHR41282">
    <property type="entry name" value="CONSERVED TRANSMEMBRANE PROTEIN-RELATED"/>
    <property type="match status" value="1"/>
</dbReference>
<evidence type="ECO:0000313" key="2">
    <source>
        <dbReference type="EMBL" id="SSA35109.1"/>
    </source>
</evidence>
<dbReference type="InterPro" id="IPR010539">
    <property type="entry name" value="BaxI_1-like"/>
</dbReference>
<feature type="transmembrane region" description="Helical" evidence="1">
    <location>
        <begin position="268"/>
        <end position="285"/>
    </location>
</feature>
<dbReference type="OrthoDB" id="116480at2"/>
<proteinExistence type="predicted"/>
<accession>A0A2Y8ZXU9</accession>
<name>A0A2Y8ZXU9_9MICO</name>
<gene>
    <name evidence="2" type="ORF">SAMN04489750_2447</name>
</gene>
<dbReference type="Pfam" id="PF12811">
    <property type="entry name" value="BaxI_1"/>
    <property type="match status" value="1"/>
</dbReference>
<keyword evidence="1" id="KW-0812">Transmembrane</keyword>
<feature type="transmembrane region" description="Helical" evidence="1">
    <location>
        <begin position="136"/>
        <end position="156"/>
    </location>
</feature>
<reference evidence="3" key="1">
    <citation type="submission" date="2016-10" db="EMBL/GenBank/DDBJ databases">
        <authorList>
            <person name="Varghese N."/>
            <person name="Submissions S."/>
        </authorList>
    </citation>
    <scope>NUCLEOTIDE SEQUENCE [LARGE SCALE GENOMIC DNA]</scope>
    <source>
        <strain evidence="3">DSM 22951</strain>
    </source>
</reference>
<dbReference type="AlphaFoldDB" id="A0A2Y8ZXU9"/>
<feature type="transmembrane region" description="Helical" evidence="1">
    <location>
        <begin position="162"/>
        <end position="186"/>
    </location>
</feature>
<dbReference type="RefSeq" id="WP_109686161.1">
    <property type="nucleotide sequence ID" value="NZ_QGDN01000001.1"/>
</dbReference>
<keyword evidence="1" id="KW-0472">Membrane</keyword>
<evidence type="ECO:0000313" key="3">
    <source>
        <dbReference type="Proteomes" id="UP000250028"/>
    </source>
</evidence>
<feature type="transmembrane region" description="Helical" evidence="1">
    <location>
        <begin position="233"/>
        <end position="256"/>
    </location>
</feature>
<dbReference type="PANTHER" id="PTHR41282:SF1">
    <property type="entry name" value="CONSERVED TRANSMEMBRANE PROTEIN-RELATED"/>
    <property type="match status" value="1"/>
</dbReference>
<feature type="transmembrane region" description="Helical" evidence="1">
    <location>
        <begin position="108"/>
        <end position="129"/>
    </location>
</feature>
<evidence type="ECO:0000256" key="1">
    <source>
        <dbReference type="SAM" id="Phobius"/>
    </source>
</evidence>
<feature type="transmembrane region" description="Helical" evidence="1">
    <location>
        <begin position="198"/>
        <end position="221"/>
    </location>
</feature>